<evidence type="ECO:0000256" key="2">
    <source>
        <dbReference type="ARBA" id="ARBA00022679"/>
    </source>
</evidence>
<evidence type="ECO:0000313" key="9">
    <source>
        <dbReference type="EMBL" id="RYR44592.1"/>
    </source>
</evidence>
<keyword evidence="3" id="KW-0949">S-adenosyl-L-methionine</keyword>
<evidence type="ECO:0000256" key="5">
    <source>
        <dbReference type="ARBA" id="ARBA00066355"/>
    </source>
</evidence>
<dbReference type="AlphaFoldDB" id="A0A445C0Y9"/>
<sequence length="377" mass="42883">MLIINHHKHKISFTCNHKKLKIMASSNEIFEGQVQLYKHMFAFLDSLCLKWCVDLSIPNIIHNHGQPMTLHELVSKLQVPLTKVSGVHRLMRYLAHIGFFDIVRITQEEKEAYALTYVSKLLVRGSDHCLAPMVDLILDPTISTSYQQLGKWIHDEGNQTPFAMALGTGIWDFLNKNPTHMKYFNDATASDSQIINLALRDHGVVFEGLESIVDVAGGTGMVAKYISETFPHLKSIVFDLPQVVKNLKGTNNLTYVGGDMFQSIPKADAVLLKWILHDWDDDNCIKILKKCKDAVSSSNNKRGKIIIIDIVIDDEKKDEPTEITQAKLQLDLVVTAYYNGKERTKEEWKKLFMEADCHQDYKISPLTGHMSLIEIYI</sequence>
<keyword evidence="2" id="KW-0808">Transferase</keyword>
<feature type="domain" description="O-methyltransferase dimerisation" evidence="8">
    <location>
        <begin position="38"/>
        <end position="124"/>
    </location>
</feature>
<dbReference type="InterPro" id="IPR029063">
    <property type="entry name" value="SAM-dependent_MTases_sf"/>
</dbReference>
<dbReference type="Pfam" id="PF00891">
    <property type="entry name" value="Methyltransf_2"/>
    <property type="match status" value="1"/>
</dbReference>
<dbReference type="GO" id="GO:0032259">
    <property type="term" value="P:methylation"/>
    <property type="evidence" value="ECO:0007669"/>
    <property type="project" value="UniProtKB-KW"/>
</dbReference>
<dbReference type="EMBL" id="SDMP01000008">
    <property type="protein sequence ID" value="RYR44592.1"/>
    <property type="molecule type" value="Genomic_DNA"/>
</dbReference>
<name>A0A445C0Y9_ARAHY</name>
<dbReference type="PROSITE" id="PS51683">
    <property type="entry name" value="SAM_OMT_II"/>
    <property type="match status" value="1"/>
</dbReference>
<feature type="active site" description="Proton acceptor" evidence="6">
    <location>
        <position position="277"/>
    </location>
</feature>
<dbReference type="FunFam" id="1.10.10.10:FF:000213">
    <property type="entry name" value="Coniferyl alcohol 9-O-methyltransferase"/>
    <property type="match status" value="1"/>
</dbReference>
<organism evidence="9 10">
    <name type="scientific">Arachis hypogaea</name>
    <name type="common">Peanut</name>
    <dbReference type="NCBI Taxonomy" id="3818"/>
    <lineage>
        <taxon>Eukaryota</taxon>
        <taxon>Viridiplantae</taxon>
        <taxon>Streptophyta</taxon>
        <taxon>Embryophyta</taxon>
        <taxon>Tracheophyta</taxon>
        <taxon>Spermatophyta</taxon>
        <taxon>Magnoliopsida</taxon>
        <taxon>eudicotyledons</taxon>
        <taxon>Gunneridae</taxon>
        <taxon>Pentapetalae</taxon>
        <taxon>rosids</taxon>
        <taxon>fabids</taxon>
        <taxon>Fabales</taxon>
        <taxon>Fabaceae</taxon>
        <taxon>Papilionoideae</taxon>
        <taxon>50 kb inversion clade</taxon>
        <taxon>dalbergioids sensu lato</taxon>
        <taxon>Dalbergieae</taxon>
        <taxon>Pterocarpus clade</taxon>
        <taxon>Arachis</taxon>
    </lineage>
</organism>
<dbReference type="Gene3D" id="1.10.10.10">
    <property type="entry name" value="Winged helix-like DNA-binding domain superfamily/Winged helix DNA-binding domain"/>
    <property type="match status" value="1"/>
</dbReference>
<dbReference type="PANTHER" id="PTHR11746">
    <property type="entry name" value="O-METHYLTRANSFERASE"/>
    <property type="match status" value="1"/>
</dbReference>
<dbReference type="PIRSF" id="PIRSF005739">
    <property type="entry name" value="O-mtase"/>
    <property type="match status" value="1"/>
</dbReference>
<keyword evidence="1" id="KW-0489">Methyltransferase</keyword>
<evidence type="ECO:0000256" key="1">
    <source>
        <dbReference type="ARBA" id="ARBA00022603"/>
    </source>
</evidence>
<dbReference type="SUPFAM" id="SSF53335">
    <property type="entry name" value="S-adenosyl-L-methionine-dependent methyltransferases"/>
    <property type="match status" value="1"/>
</dbReference>
<dbReference type="InterPro" id="IPR036388">
    <property type="entry name" value="WH-like_DNA-bd_sf"/>
</dbReference>
<dbReference type="InterPro" id="IPR016461">
    <property type="entry name" value="COMT-like"/>
</dbReference>
<dbReference type="Proteomes" id="UP000289738">
    <property type="component" value="Chromosome A08"/>
</dbReference>
<dbReference type="Gramene" id="arahy.Tifrunner.gnm2.ann2.Ah08g322600.1">
    <property type="protein sequence ID" value="arahy.Tifrunner.gnm2.ann2.Ah08g322600.1-CDS"/>
    <property type="gene ID" value="arahy.Tifrunner.gnm2.ann2.Ah08g322600"/>
</dbReference>
<dbReference type="GO" id="GO:0046983">
    <property type="term" value="F:protein dimerization activity"/>
    <property type="evidence" value="ECO:0007669"/>
    <property type="project" value="InterPro"/>
</dbReference>
<evidence type="ECO:0000259" key="8">
    <source>
        <dbReference type="Pfam" id="PF08100"/>
    </source>
</evidence>
<evidence type="ECO:0000259" key="7">
    <source>
        <dbReference type="Pfam" id="PF00891"/>
    </source>
</evidence>
<comment type="catalytic activity">
    <reaction evidence="4">
        <text>a 7-hydroxyisoflavone + S-adenosyl-L-methionine = a 7-methoxyisoflavone + S-adenosyl-L-homocysteine + H(+)</text>
        <dbReference type="Rhea" id="RHEA:17933"/>
        <dbReference type="ChEBI" id="CHEBI:15378"/>
        <dbReference type="ChEBI" id="CHEBI:55465"/>
        <dbReference type="ChEBI" id="CHEBI:57856"/>
        <dbReference type="ChEBI" id="CHEBI:59789"/>
        <dbReference type="ChEBI" id="CHEBI:140356"/>
        <dbReference type="EC" id="2.1.1.150"/>
    </reaction>
</comment>
<protein>
    <recommendedName>
        <fullName evidence="5">isoflavone 7-O-methyltransferase</fullName>
        <ecNumber evidence="5">2.1.1.150</ecNumber>
    </recommendedName>
</protein>
<evidence type="ECO:0000256" key="4">
    <source>
        <dbReference type="ARBA" id="ARBA00050968"/>
    </source>
</evidence>
<dbReference type="STRING" id="3818.A0A445C0Y9"/>
<evidence type="ECO:0000256" key="3">
    <source>
        <dbReference type="ARBA" id="ARBA00022691"/>
    </source>
</evidence>
<dbReference type="SMR" id="A0A445C0Y9"/>
<evidence type="ECO:0000256" key="6">
    <source>
        <dbReference type="PIRSR" id="PIRSR005739-1"/>
    </source>
</evidence>
<evidence type="ECO:0000313" key="10">
    <source>
        <dbReference type="Proteomes" id="UP000289738"/>
    </source>
</evidence>
<dbReference type="FunFam" id="3.40.50.150:FF:000057">
    <property type="entry name" value="O-methyltransferase ZRP4"/>
    <property type="match status" value="1"/>
</dbReference>
<dbReference type="InterPro" id="IPR001077">
    <property type="entry name" value="COMT_C"/>
</dbReference>
<feature type="domain" description="O-methyltransferase C-terminal" evidence="7">
    <location>
        <begin position="146"/>
        <end position="355"/>
    </location>
</feature>
<comment type="caution">
    <text evidence="9">The sequence shown here is derived from an EMBL/GenBank/DDBJ whole genome shotgun (WGS) entry which is preliminary data.</text>
</comment>
<dbReference type="InterPro" id="IPR012967">
    <property type="entry name" value="COMT_dimerisation"/>
</dbReference>
<dbReference type="SUPFAM" id="SSF46785">
    <property type="entry name" value="Winged helix' DNA-binding domain"/>
    <property type="match status" value="1"/>
</dbReference>
<dbReference type="Pfam" id="PF08100">
    <property type="entry name" value="Dimerisation"/>
    <property type="match status" value="1"/>
</dbReference>
<accession>A0A445C0Y9</accession>
<dbReference type="GO" id="GO:0009717">
    <property type="term" value="P:isoflavonoid biosynthetic process"/>
    <property type="evidence" value="ECO:0007669"/>
    <property type="project" value="UniProtKB-ARBA"/>
</dbReference>
<dbReference type="GO" id="GO:0033800">
    <property type="term" value="F:isoflavone 7-O-methyltransferase activity"/>
    <property type="evidence" value="ECO:0007669"/>
    <property type="project" value="UniProtKB-EC"/>
</dbReference>
<dbReference type="Gene3D" id="3.40.50.150">
    <property type="entry name" value="Vaccinia Virus protein VP39"/>
    <property type="match status" value="1"/>
</dbReference>
<dbReference type="OrthoDB" id="1407182at2759"/>
<dbReference type="InterPro" id="IPR036390">
    <property type="entry name" value="WH_DNA-bd_sf"/>
</dbReference>
<keyword evidence="10" id="KW-1185">Reference proteome</keyword>
<proteinExistence type="predicted"/>
<gene>
    <name evidence="9" type="ORF">Ahy_A08g040902</name>
</gene>
<reference evidence="9 10" key="1">
    <citation type="submission" date="2019-01" db="EMBL/GenBank/DDBJ databases">
        <title>Sequencing of cultivated peanut Arachis hypogaea provides insights into genome evolution and oil improvement.</title>
        <authorList>
            <person name="Chen X."/>
        </authorList>
    </citation>
    <scope>NUCLEOTIDE SEQUENCE [LARGE SCALE GENOMIC DNA]</scope>
    <source>
        <strain evidence="10">cv. Fuhuasheng</strain>
        <tissue evidence="9">Leaves</tissue>
    </source>
</reference>
<dbReference type="EC" id="2.1.1.150" evidence="5"/>